<comment type="caution">
    <text evidence="2">The sequence shown here is derived from an EMBL/GenBank/DDBJ whole genome shotgun (WGS) entry which is preliminary data.</text>
</comment>
<dbReference type="PANTHER" id="PTHR13162:SF8">
    <property type="entry name" value="CCR4-NOT TRANSCRIPTION COMPLEX SUBUNIT 1"/>
    <property type="match status" value="1"/>
</dbReference>
<dbReference type="AlphaFoldDB" id="A0ABD3T7Y2"/>
<dbReference type="InterPro" id="IPR040398">
    <property type="entry name" value="Not1"/>
</dbReference>
<accession>A0ABD3T7Y2</accession>
<evidence type="ECO:0000313" key="3">
    <source>
        <dbReference type="Proteomes" id="UP001634394"/>
    </source>
</evidence>
<keyword evidence="3" id="KW-1185">Reference proteome</keyword>
<dbReference type="PANTHER" id="PTHR13162">
    <property type="entry name" value="CCR4-NOT TRANSCRIPTION COMPLEX"/>
    <property type="match status" value="1"/>
</dbReference>
<feature type="domain" description="CCR4-Not complex component Not1 C-terminal" evidence="1">
    <location>
        <begin position="2"/>
        <end position="189"/>
    </location>
</feature>
<dbReference type="Pfam" id="PF04054">
    <property type="entry name" value="Not1"/>
    <property type="match status" value="1"/>
</dbReference>
<protein>
    <recommendedName>
        <fullName evidence="1">CCR4-Not complex component Not1 C-terminal domain-containing protein</fullName>
    </recommendedName>
</protein>
<dbReference type="Gene3D" id="1.25.40.800">
    <property type="match status" value="1"/>
</dbReference>
<dbReference type="InterPro" id="IPR007196">
    <property type="entry name" value="CCR4-Not_Not1_C"/>
</dbReference>
<dbReference type="Proteomes" id="UP001634394">
    <property type="component" value="Unassembled WGS sequence"/>
</dbReference>
<gene>
    <name evidence="2" type="ORF">ACJMK2_024316</name>
</gene>
<proteinExistence type="predicted"/>
<name>A0ABD3T7Y2_SINWO</name>
<dbReference type="EMBL" id="JBJQND010000019">
    <property type="protein sequence ID" value="KAL3832696.1"/>
    <property type="molecule type" value="Genomic_DNA"/>
</dbReference>
<evidence type="ECO:0000259" key="1">
    <source>
        <dbReference type="Pfam" id="PF04054"/>
    </source>
</evidence>
<sequence>MPIRHMDLRNIISCAFPPNMHLPDPLIPGLKVEMIPEIHQHLMISPIFVRTIESMSYKQDLDSFLEVGEPVSIIHDVMYSISLDDIYRTFHVRLINAIVHYVGTKAIDYIYSKGLTPSKSTIAGTWHGKFFSHLFEFEGIGGYYFLTTICNQLTYPNSRTHYLCCMLQYLFSNVSSDFYMQDKIVRQLLHT</sequence>
<evidence type="ECO:0000313" key="2">
    <source>
        <dbReference type="EMBL" id="KAL3832696.1"/>
    </source>
</evidence>
<reference evidence="2 3" key="1">
    <citation type="submission" date="2024-11" db="EMBL/GenBank/DDBJ databases">
        <title>Chromosome-level genome assembly of the freshwater bivalve Anodonta woodiana.</title>
        <authorList>
            <person name="Chen X."/>
        </authorList>
    </citation>
    <scope>NUCLEOTIDE SEQUENCE [LARGE SCALE GENOMIC DNA]</scope>
    <source>
        <strain evidence="2">MN2024</strain>
        <tissue evidence="2">Gills</tissue>
    </source>
</reference>
<organism evidence="2 3">
    <name type="scientific">Sinanodonta woodiana</name>
    <name type="common">Chinese pond mussel</name>
    <name type="synonym">Anodonta woodiana</name>
    <dbReference type="NCBI Taxonomy" id="1069815"/>
    <lineage>
        <taxon>Eukaryota</taxon>
        <taxon>Metazoa</taxon>
        <taxon>Spiralia</taxon>
        <taxon>Lophotrochozoa</taxon>
        <taxon>Mollusca</taxon>
        <taxon>Bivalvia</taxon>
        <taxon>Autobranchia</taxon>
        <taxon>Heteroconchia</taxon>
        <taxon>Palaeoheterodonta</taxon>
        <taxon>Unionida</taxon>
        <taxon>Unionoidea</taxon>
        <taxon>Unionidae</taxon>
        <taxon>Unioninae</taxon>
        <taxon>Sinanodonta</taxon>
    </lineage>
</organism>